<name>A0ACB0LBY2_TRIPR</name>
<evidence type="ECO:0000313" key="1">
    <source>
        <dbReference type="EMBL" id="CAJ2665883.1"/>
    </source>
</evidence>
<keyword evidence="2" id="KW-1185">Reference proteome</keyword>
<organism evidence="1 2">
    <name type="scientific">Trifolium pratense</name>
    <name type="common">Red clover</name>
    <dbReference type="NCBI Taxonomy" id="57577"/>
    <lineage>
        <taxon>Eukaryota</taxon>
        <taxon>Viridiplantae</taxon>
        <taxon>Streptophyta</taxon>
        <taxon>Embryophyta</taxon>
        <taxon>Tracheophyta</taxon>
        <taxon>Spermatophyta</taxon>
        <taxon>Magnoliopsida</taxon>
        <taxon>eudicotyledons</taxon>
        <taxon>Gunneridae</taxon>
        <taxon>Pentapetalae</taxon>
        <taxon>rosids</taxon>
        <taxon>fabids</taxon>
        <taxon>Fabales</taxon>
        <taxon>Fabaceae</taxon>
        <taxon>Papilionoideae</taxon>
        <taxon>50 kb inversion clade</taxon>
        <taxon>NPAAA clade</taxon>
        <taxon>Hologalegina</taxon>
        <taxon>IRL clade</taxon>
        <taxon>Trifolieae</taxon>
        <taxon>Trifolium</taxon>
    </lineage>
</organism>
<dbReference type="EMBL" id="CASHSV030000513">
    <property type="protein sequence ID" value="CAJ2665883.1"/>
    <property type="molecule type" value="Genomic_DNA"/>
</dbReference>
<evidence type="ECO:0000313" key="2">
    <source>
        <dbReference type="Proteomes" id="UP001177021"/>
    </source>
</evidence>
<sequence>MKSKAETRHILIDFIAFIETQFYKVVKIIRSDNGVEFSIPSFYSSRGIIHQTSCVETPQQNGVVERKHQHILNIARNHWFYTSVDTSFASVPNTTSAETDTVSSGLSAPSASVSSPNFDHSAPSSSSPIPIRVSTRVKHPPKYLGDYKCNVLNYLSGANYSSGMHYPLSDFTSFKHTSSTQTAYLLSLSTISEPQTYNQAVKHSCWRDAMDKEISALESNKTWTLTELPPDKKAIGAKWVYKIKRKSDGSIESSDSLLPDPTSFRRLLGKLIYLTNIRPDLCFAVHKLSQYITAPHQCHYDAALHILKYVKGCPGKSIFFSSTSNIKLTAFSDSDWAACPETRKSVTGFCIFLGSSLISWKSKKQATISRSSSEAEYRALTDAACEIQWLFFLLSDLHQSCLPASLPIL</sequence>
<comment type="caution">
    <text evidence="1">The sequence shown here is derived from an EMBL/GenBank/DDBJ whole genome shotgun (WGS) entry which is preliminary data.</text>
</comment>
<dbReference type="Proteomes" id="UP001177021">
    <property type="component" value="Unassembled WGS sequence"/>
</dbReference>
<gene>
    <name evidence="1" type="ORF">MILVUS5_LOCUS30768</name>
</gene>
<protein>
    <submittedName>
        <fullName evidence="1">Uncharacterized protein</fullName>
    </submittedName>
</protein>
<reference evidence="1" key="1">
    <citation type="submission" date="2023-10" db="EMBL/GenBank/DDBJ databases">
        <authorList>
            <person name="Rodriguez Cubillos JULIANA M."/>
            <person name="De Vega J."/>
        </authorList>
    </citation>
    <scope>NUCLEOTIDE SEQUENCE</scope>
</reference>
<accession>A0ACB0LBY2</accession>
<proteinExistence type="predicted"/>